<feature type="domain" description="CRAL-TRIO" evidence="2">
    <location>
        <begin position="219"/>
        <end position="364"/>
    </location>
</feature>
<dbReference type="SMART" id="SM01100">
    <property type="entry name" value="CRAL_TRIO_N"/>
    <property type="match status" value="1"/>
</dbReference>
<dbReference type="eggNOG" id="KOG1470">
    <property type="taxonomic scope" value="Eukaryota"/>
</dbReference>
<protein>
    <submittedName>
        <fullName evidence="3">CRAL/TRIO domain protein</fullName>
    </submittedName>
</protein>
<dbReference type="InterPro" id="IPR036273">
    <property type="entry name" value="CRAL/TRIO_N_dom_sf"/>
</dbReference>
<accession>A0A014N2V1</accession>
<dbReference type="InterPro" id="IPR001251">
    <property type="entry name" value="CRAL-TRIO_dom"/>
</dbReference>
<evidence type="ECO:0000313" key="3">
    <source>
        <dbReference type="EMBL" id="EXU99985.1"/>
    </source>
</evidence>
<reference evidence="3 4" key="1">
    <citation type="submission" date="2014-02" db="EMBL/GenBank/DDBJ databases">
        <title>The genome sequence of the entomopathogenic fungus Metarhizium robertsii ARSEF 2575.</title>
        <authorList>
            <person name="Giuliano Garisto Donzelli B."/>
            <person name="Roe B.A."/>
            <person name="Macmil S.L."/>
            <person name="Krasnoff S.B."/>
            <person name="Gibson D.M."/>
        </authorList>
    </citation>
    <scope>NUCLEOTIDE SEQUENCE [LARGE SCALE GENOMIC DNA]</scope>
    <source>
        <strain evidence="3 4">ARSEF 2575</strain>
    </source>
</reference>
<dbReference type="Pfam" id="PF00650">
    <property type="entry name" value="CRAL_TRIO"/>
    <property type="match status" value="1"/>
</dbReference>
<dbReference type="SUPFAM" id="SSF52087">
    <property type="entry name" value="CRAL/TRIO domain"/>
    <property type="match status" value="1"/>
</dbReference>
<dbReference type="PANTHER" id="PTHR46590:SF1">
    <property type="entry name" value="PHOSPHATIDYLINOSITOL TRANSFER PROTEIN CSR1"/>
    <property type="match status" value="1"/>
</dbReference>
<dbReference type="PROSITE" id="PS50191">
    <property type="entry name" value="CRAL_TRIO"/>
    <property type="match status" value="1"/>
</dbReference>
<comment type="caution">
    <text evidence="3">The sequence shown here is derived from an EMBL/GenBank/DDBJ whole genome shotgun (WGS) entry which is preliminary data.</text>
</comment>
<dbReference type="Gene3D" id="3.40.525.10">
    <property type="entry name" value="CRAL-TRIO lipid binding domain"/>
    <property type="match status" value="1"/>
</dbReference>
<evidence type="ECO:0000259" key="2">
    <source>
        <dbReference type="PROSITE" id="PS50191"/>
    </source>
</evidence>
<name>A0A014N2V1_9HYPO</name>
<gene>
    <name evidence="3" type="ORF">X797_006777</name>
</gene>
<evidence type="ECO:0000313" key="4">
    <source>
        <dbReference type="Proteomes" id="UP000030151"/>
    </source>
</evidence>
<organism evidence="3 4">
    <name type="scientific">Metarhizium robertsii</name>
    <dbReference type="NCBI Taxonomy" id="568076"/>
    <lineage>
        <taxon>Eukaryota</taxon>
        <taxon>Fungi</taxon>
        <taxon>Dikarya</taxon>
        <taxon>Ascomycota</taxon>
        <taxon>Pezizomycotina</taxon>
        <taxon>Sordariomycetes</taxon>
        <taxon>Hypocreomycetidae</taxon>
        <taxon>Hypocreales</taxon>
        <taxon>Clavicipitaceae</taxon>
        <taxon>Metarhizium</taxon>
    </lineage>
</organism>
<dbReference type="PANTHER" id="PTHR46590">
    <property type="entry name" value="PHOSPHATIDYLINOSITOL TRANSFER PROTEIN CSR1-RELATED"/>
    <property type="match status" value="1"/>
</dbReference>
<evidence type="ECO:0000256" key="1">
    <source>
        <dbReference type="SAM" id="MobiDB-lite"/>
    </source>
</evidence>
<dbReference type="Proteomes" id="UP000030151">
    <property type="component" value="Unassembled WGS sequence"/>
</dbReference>
<dbReference type="InterPro" id="IPR011074">
    <property type="entry name" value="CRAL/TRIO_N_dom"/>
</dbReference>
<sequence length="507" mass="58458">MSKIQKRQTIRQSVSYPAGTAFAYKVPEGYFGNLTEEQEAKVRAMWAIGFKFIEICEADDDASKEKTLEEKYVPPAKQSRRLPRGASETHEKYPTLVNEILSLLPTTEKNLDRLAQQAVESLDNWTPEMYRLIILRVVKHEHPDALALRFLRACNWDIIKATTMMGKTIYWRTIEAGVDEDILRHGEGGAAEDEKNNRGITRALGADFMKQARWGKSFIHGVDRAGRPITHIRVRLHRSSDQSVQSLERYTLYLLELARLSLRHPIEAGTILLDLSGFKLANFDLKPLLFIFKQVETNYPGSLGLVLVHNAPFGLKTIWRLARVWLNKELTSKVKFTYGKKGLRRWIAPDQLIRELGGEEDWEYTYVEPEPDENAVMNDTETRDRLLGERMVLALEFEELTKEWVMNAQLSEKAREICDRRNQCVADLAANYWELDPYVRARSLYDRLGYFRGADGVEWYPGKADEESLQEMMEKIRSIDSCGASHHEAVSISDDESRYDSDLEEMR</sequence>
<dbReference type="OrthoDB" id="43460at2759"/>
<dbReference type="Pfam" id="PF03765">
    <property type="entry name" value="CRAL_TRIO_N"/>
    <property type="match status" value="1"/>
</dbReference>
<dbReference type="InterPro" id="IPR036865">
    <property type="entry name" value="CRAL-TRIO_dom_sf"/>
</dbReference>
<dbReference type="EMBL" id="JELW01000015">
    <property type="protein sequence ID" value="EXU99985.1"/>
    <property type="molecule type" value="Genomic_DNA"/>
</dbReference>
<feature type="region of interest" description="Disordered" evidence="1">
    <location>
        <begin position="66"/>
        <end position="88"/>
    </location>
</feature>
<proteinExistence type="predicted"/>
<dbReference type="AlphaFoldDB" id="A0A014N2V1"/>
<dbReference type="CDD" id="cd00170">
    <property type="entry name" value="SEC14"/>
    <property type="match status" value="1"/>
</dbReference>
<dbReference type="SUPFAM" id="SSF46938">
    <property type="entry name" value="CRAL/TRIO N-terminal domain"/>
    <property type="match status" value="1"/>
</dbReference>
<dbReference type="SMART" id="SM00516">
    <property type="entry name" value="SEC14"/>
    <property type="match status" value="1"/>
</dbReference>
<feature type="region of interest" description="Disordered" evidence="1">
    <location>
        <begin position="486"/>
        <end position="507"/>
    </location>
</feature>
<dbReference type="HOGENOM" id="CLU_016665_3_0_1"/>
<dbReference type="InterPro" id="IPR052432">
    <property type="entry name" value="PITP/CRAL-TRIO"/>
</dbReference>